<dbReference type="InterPro" id="IPR000477">
    <property type="entry name" value="RT_dom"/>
</dbReference>
<gene>
    <name evidence="2" type="ORF">B5M09_012197</name>
</gene>
<organism evidence="2 3">
    <name type="scientific">Aphanomyces astaci</name>
    <name type="common">Crayfish plague agent</name>
    <dbReference type="NCBI Taxonomy" id="112090"/>
    <lineage>
        <taxon>Eukaryota</taxon>
        <taxon>Sar</taxon>
        <taxon>Stramenopiles</taxon>
        <taxon>Oomycota</taxon>
        <taxon>Saprolegniomycetes</taxon>
        <taxon>Saprolegniales</taxon>
        <taxon>Verrucalvaceae</taxon>
        <taxon>Aphanomyces</taxon>
    </lineage>
</organism>
<dbReference type="PANTHER" id="PTHR19446">
    <property type="entry name" value="REVERSE TRANSCRIPTASES"/>
    <property type="match status" value="1"/>
</dbReference>
<dbReference type="EMBL" id="MZMZ02006060">
    <property type="protein sequence ID" value="RQM10836.1"/>
    <property type="molecule type" value="Genomic_DNA"/>
</dbReference>
<proteinExistence type="predicted"/>
<evidence type="ECO:0000259" key="1">
    <source>
        <dbReference type="Pfam" id="PF00078"/>
    </source>
</evidence>
<reference evidence="2" key="1">
    <citation type="submission" date="2018-07" db="EMBL/GenBank/DDBJ databases">
        <title>Annotation of Aphanomyces astaci genome assembly.</title>
        <authorList>
            <person name="Studholme D.J."/>
        </authorList>
    </citation>
    <scope>NUCLEOTIDE SEQUENCE [LARGE SCALE GENOMIC DNA]</scope>
    <source>
        <strain evidence="2">Pc</strain>
    </source>
</reference>
<evidence type="ECO:0000313" key="3">
    <source>
        <dbReference type="Proteomes" id="UP000284702"/>
    </source>
</evidence>
<dbReference type="AlphaFoldDB" id="A0A425C1J5"/>
<sequence>MERLAAPHLHPRFNPGCLLDEHKRADAIYLREQFVARRHATSRRLSELLSTARKLALTQRLHPSAASIQAAEAAHAEYAALYTATQEQARSSRFDDIITQEDRCSKEFFRPPTTSALPTIIPVQNASDHSTVSQGFRTYWATIFQSPSRDIQAVPTQTNAELLTHILEHTSASLTLTSQHALDAPFTARDFFDAIAHTAKGKAPGPDGLPIEYYQLQPSAWSQVLLLCYDDHFARGRMSKFQRRAHLSLLHKSGHRGTPSNYRPLTLLNADAKLGPKILSHRLGLLLPRLVGPDQYGFVPGRSIQQALFRVQTLHQHCLQTNQERAGLVMLDFAKAFDSSTGMRLNLSKTAVMPFATGQTQSLLPLLQPHGVKLIQDDQHCKLLGIYFRPGGSMAHRLNHLLPAVHQRCLLWRYRARTLRGKAVLLRSIILPLIWYTTAMTPTTPALLAKFEPSITDFINGSLRPEPKPLARRGKLPAAWHTVSHSQGGLGLPDLHTTSCALQLGILVAGLRSIRQTPATPPSWLAPATTLFTKALDGLGTGFDILHATHTRTLHYGMGRYGTIIGPYLHQLLCTWSSTASLPPFSLRPPLDAMTTPIWISPAFRTTTRLLHQVSAHSSVFPALGLMRPLDFIQAHLDPPTAMQLADLLRWSLPHHAAMKCGLAVGKPLAPLLARISPLPHGPHFPSNSCAVHHMWLFGATSIDRTTTATIRSLLPPPLPPPIPLHRLGMQLRSPNWALVWPRERDLDKYLLPVFADLKYRLQHNALGLLYKYAWRRDSTHCLHGCHTPETAQHLFWACPFASTLWQIYSAPLDTIFGNIEWKSLLFMDDLHPTETYKRRFHKEAFVMLHFVRSIIWRQLWLHRNTLLMDSADPHPISIAQEVRSYLALHLKHYHERLIGLDNKRRLRRFLDLWSFCGVAYYPPLQDGATQVPGSDEYDPPLQAAATHIP</sequence>
<name>A0A425C1J5_APHAT</name>
<protein>
    <recommendedName>
        <fullName evidence="1">Reverse transcriptase domain-containing protein</fullName>
    </recommendedName>
</protein>
<evidence type="ECO:0000313" key="2">
    <source>
        <dbReference type="EMBL" id="RQM10836.1"/>
    </source>
</evidence>
<dbReference type="VEuPathDB" id="FungiDB:H257_18809"/>
<dbReference type="Pfam" id="PF00078">
    <property type="entry name" value="RVT_1"/>
    <property type="match status" value="1"/>
</dbReference>
<dbReference type="Proteomes" id="UP000284702">
    <property type="component" value="Unassembled WGS sequence"/>
</dbReference>
<feature type="domain" description="Reverse transcriptase" evidence="1">
    <location>
        <begin position="253"/>
        <end position="339"/>
    </location>
</feature>
<comment type="caution">
    <text evidence="2">The sequence shown here is derived from an EMBL/GenBank/DDBJ whole genome shotgun (WGS) entry which is preliminary data.</text>
</comment>
<keyword evidence="3" id="KW-1185">Reference proteome</keyword>
<accession>A0A425C1J5</accession>